<dbReference type="Gene3D" id="3.40.1570.10">
    <property type="entry name" value="HemS/ChuS/ChuX like domains"/>
    <property type="match status" value="2"/>
</dbReference>
<dbReference type="CDD" id="cd16831">
    <property type="entry name" value="HemS-like_C"/>
    <property type="match status" value="1"/>
</dbReference>
<dbReference type="Pfam" id="PF06228">
    <property type="entry name" value="ChuX_HutX"/>
    <property type="match status" value="1"/>
</dbReference>
<dbReference type="eggNOG" id="COG3720">
    <property type="taxonomic scope" value="Bacteria"/>
</dbReference>
<sequence>MMNTEIKTAQHIKERYQQFKDHNSKVRIREAAKKLGVSEAELLSTSIGEGVVRLEGNWADFILQCRDLGRIMALTRSEGCVLEHKGTFQKISIHGSAPHQVATVIGPIEQRIFFSNWKFGFAAEIQGVRGLMKSFQFFDQAGQAIMKIYLQKESNEDVFEQLKNEYKALDQMADLDIEAIEVPEYTTDIDEAAFRKEWEEMKDTHAFFGMLKRYKLHRQEALRKIGDKWAYRVDRLVVRDILEKAAEQELPIMVFAGNRGNIQIHQGKVKNLHQIDNWFNVMDPDFVMHLNEDTIDEAWVVHKNTDDGVVSSLELFDPSGELIAQYFGLRKPGIPQNAAWKKLMDALPKRSL</sequence>
<dbReference type="Pfam" id="PF05171">
    <property type="entry name" value="HemS"/>
    <property type="match status" value="1"/>
</dbReference>
<feature type="domain" description="Haemin-degrading HemS/ChuX" evidence="1">
    <location>
        <begin position="216"/>
        <end position="347"/>
    </location>
</feature>
<dbReference type="HOGENOM" id="CLU_034543_0_0_10"/>
<dbReference type="PATRIC" id="fig|926556.3.peg.3286"/>
<dbReference type="GO" id="GO:0006826">
    <property type="term" value="P:iron ion transport"/>
    <property type="evidence" value="ECO:0007669"/>
    <property type="project" value="InterPro"/>
</dbReference>
<proteinExistence type="predicted"/>
<evidence type="ECO:0000313" key="2">
    <source>
        <dbReference type="EMBL" id="AGA79351.1"/>
    </source>
</evidence>
<organism evidence="2 3">
    <name type="scientific">Echinicola vietnamensis (strain DSM 17526 / LMG 23754 / KMM 6221)</name>
    <dbReference type="NCBI Taxonomy" id="926556"/>
    <lineage>
        <taxon>Bacteria</taxon>
        <taxon>Pseudomonadati</taxon>
        <taxon>Bacteroidota</taxon>
        <taxon>Cytophagia</taxon>
        <taxon>Cytophagales</taxon>
        <taxon>Cyclobacteriaceae</taxon>
        <taxon>Echinicola</taxon>
    </lineage>
</organism>
<evidence type="ECO:0000259" key="1">
    <source>
        <dbReference type="Pfam" id="PF05171"/>
    </source>
</evidence>
<protein>
    <submittedName>
        <fullName evidence="2">Putative heme degradation protein</fullName>
    </submittedName>
</protein>
<dbReference type="InterPro" id="IPR007845">
    <property type="entry name" value="HemS/ChuX_dom"/>
</dbReference>
<reference evidence="3" key="1">
    <citation type="submission" date="2012-02" db="EMBL/GenBank/DDBJ databases">
        <title>The complete genome of Echinicola vietnamensis DSM 17526.</title>
        <authorList>
            <person name="Lucas S."/>
            <person name="Copeland A."/>
            <person name="Lapidus A."/>
            <person name="Glavina del Rio T."/>
            <person name="Dalin E."/>
            <person name="Tice H."/>
            <person name="Bruce D."/>
            <person name="Goodwin L."/>
            <person name="Pitluck S."/>
            <person name="Peters L."/>
            <person name="Ovchinnikova G."/>
            <person name="Teshima H."/>
            <person name="Kyrpides N."/>
            <person name="Mavromatis K."/>
            <person name="Ivanova N."/>
            <person name="Brettin T."/>
            <person name="Detter J.C."/>
            <person name="Han C."/>
            <person name="Larimer F."/>
            <person name="Land M."/>
            <person name="Hauser L."/>
            <person name="Markowitz V."/>
            <person name="Cheng J.-F."/>
            <person name="Hugenholtz P."/>
            <person name="Woyke T."/>
            <person name="Wu D."/>
            <person name="Brambilla E."/>
            <person name="Klenk H.-P."/>
            <person name="Eisen J.A."/>
        </authorList>
    </citation>
    <scope>NUCLEOTIDE SEQUENCE [LARGE SCALE GENOMIC DNA]</scope>
    <source>
        <strain evidence="3">DSM 17526 / LMG 23754 / KMM 6221</strain>
    </source>
</reference>
<gene>
    <name evidence="2" type="ordered locus">Echvi_3113</name>
</gene>
<dbReference type="EMBL" id="CP003346">
    <property type="protein sequence ID" value="AGA79351.1"/>
    <property type="molecule type" value="Genomic_DNA"/>
</dbReference>
<dbReference type="InterPro" id="IPR053733">
    <property type="entry name" value="Heme_Transport_Util_sf"/>
</dbReference>
<dbReference type="SUPFAM" id="SSF144064">
    <property type="entry name" value="Heme iron utilization protein-like"/>
    <property type="match status" value="1"/>
</dbReference>
<dbReference type="STRING" id="926556.Echvi_3113"/>
<name>L0G2X3_ECHVK</name>
<dbReference type="KEGG" id="evi:Echvi_3113"/>
<dbReference type="Proteomes" id="UP000010796">
    <property type="component" value="Chromosome"/>
</dbReference>
<dbReference type="InterPro" id="IPR010413">
    <property type="entry name" value="HutX-like"/>
</dbReference>
<dbReference type="AlphaFoldDB" id="L0G2X3"/>
<evidence type="ECO:0000313" key="3">
    <source>
        <dbReference type="Proteomes" id="UP000010796"/>
    </source>
</evidence>
<accession>L0G2X3</accession>
<keyword evidence="3" id="KW-1185">Reference proteome</keyword>
<dbReference type="RefSeq" id="WP_015266903.1">
    <property type="nucleotide sequence ID" value="NC_019904.1"/>
</dbReference>
<dbReference type="CDD" id="cd16830">
    <property type="entry name" value="HemS-like_N"/>
    <property type="match status" value="1"/>
</dbReference>